<proteinExistence type="predicted"/>
<dbReference type="RefSeq" id="WP_107154441.1">
    <property type="nucleotide sequence ID" value="NZ_PYUC01000029.1"/>
</dbReference>
<reference evidence="2 3" key="1">
    <citation type="submission" date="2018-03" db="EMBL/GenBank/DDBJ databases">
        <title>Whole genome analyses suggest that Burkholderia sensu lato contains two further novel genera in the rhizoxinica-symbiotica group Mycetohabitans gen. nov., and Trinickia gen. nov.: implications for the evolution of diazotrophy and nodulation in the Burkholderiaceae.</title>
        <authorList>
            <person name="Estrada De Los Santos P."/>
            <person name="Palmer M."/>
            <person name="Chavez-Ramirez B."/>
            <person name="Steenkamp E.T."/>
            <person name="Hirsch A.M."/>
            <person name="Manyaka P."/>
            <person name="Maluk M."/>
            <person name="Lafos M."/>
            <person name="Crook M."/>
            <person name="Gross E."/>
            <person name="Simon M.F."/>
            <person name="Bueno Dos Reis Junior F."/>
            <person name="Poole P.S."/>
            <person name="Venter S.N."/>
            <person name="James E.K."/>
        </authorList>
    </citation>
    <scope>NUCLEOTIDE SEQUENCE [LARGE SCALE GENOMIC DNA]</scope>
    <source>
        <strain evidence="2 3">JPY-366</strain>
    </source>
</reference>
<gene>
    <name evidence="2" type="ORF">C9I57_31585</name>
</gene>
<sequence>MPSPIRKVWSRDARIKRTLAVVADGVERDEQCEHLRQLGCDAVQGYLISRPMPAAEVSQWMSRAEAPHDIADDER</sequence>
<dbReference type="InterPro" id="IPR050706">
    <property type="entry name" value="Cyclic-di-GMP_PDE-like"/>
</dbReference>
<dbReference type="Pfam" id="PF00563">
    <property type="entry name" value="EAL"/>
    <property type="match status" value="1"/>
</dbReference>
<dbReference type="Proteomes" id="UP000240638">
    <property type="component" value="Unassembled WGS sequence"/>
</dbReference>
<evidence type="ECO:0000259" key="1">
    <source>
        <dbReference type="PROSITE" id="PS50883"/>
    </source>
</evidence>
<dbReference type="EMBL" id="PYUC01000029">
    <property type="protein sequence ID" value="PTB16831.1"/>
    <property type="molecule type" value="Genomic_DNA"/>
</dbReference>
<dbReference type="AlphaFoldDB" id="A0A2T3XJY3"/>
<dbReference type="Gene3D" id="3.20.20.450">
    <property type="entry name" value="EAL domain"/>
    <property type="match status" value="1"/>
</dbReference>
<dbReference type="PROSITE" id="PS50883">
    <property type="entry name" value="EAL"/>
    <property type="match status" value="1"/>
</dbReference>
<evidence type="ECO:0000313" key="3">
    <source>
        <dbReference type="Proteomes" id="UP000240638"/>
    </source>
</evidence>
<dbReference type="GO" id="GO:0071111">
    <property type="term" value="F:cyclic-guanylate-specific phosphodiesterase activity"/>
    <property type="evidence" value="ECO:0007669"/>
    <property type="project" value="InterPro"/>
</dbReference>
<evidence type="ECO:0000313" key="2">
    <source>
        <dbReference type="EMBL" id="PTB16831.1"/>
    </source>
</evidence>
<accession>A0A2T3XJY3</accession>
<dbReference type="InterPro" id="IPR001633">
    <property type="entry name" value="EAL_dom"/>
</dbReference>
<protein>
    <recommendedName>
        <fullName evidence="1">EAL domain-containing protein</fullName>
    </recommendedName>
</protein>
<dbReference type="SUPFAM" id="SSF141868">
    <property type="entry name" value="EAL domain-like"/>
    <property type="match status" value="1"/>
</dbReference>
<name>A0A2T3XJY3_9BURK</name>
<dbReference type="InterPro" id="IPR035919">
    <property type="entry name" value="EAL_sf"/>
</dbReference>
<dbReference type="PANTHER" id="PTHR33121:SF70">
    <property type="entry name" value="SIGNALING PROTEIN YKOW"/>
    <property type="match status" value="1"/>
</dbReference>
<comment type="caution">
    <text evidence="2">The sequence shown here is derived from an EMBL/GenBank/DDBJ whole genome shotgun (WGS) entry which is preliminary data.</text>
</comment>
<organism evidence="2 3">
    <name type="scientific">Trinickia symbiotica</name>
    <dbReference type="NCBI Taxonomy" id="863227"/>
    <lineage>
        <taxon>Bacteria</taxon>
        <taxon>Pseudomonadati</taxon>
        <taxon>Pseudomonadota</taxon>
        <taxon>Betaproteobacteria</taxon>
        <taxon>Burkholderiales</taxon>
        <taxon>Burkholderiaceae</taxon>
        <taxon>Trinickia</taxon>
    </lineage>
</organism>
<dbReference type="PANTHER" id="PTHR33121">
    <property type="entry name" value="CYCLIC DI-GMP PHOSPHODIESTERASE PDEF"/>
    <property type="match status" value="1"/>
</dbReference>
<feature type="domain" description="EAL" evidence="1">
    <location>
        <begin position="1"/>
        <end position="65"/>
    </location>
</feature>